<reference evidence="3" key="1">
    <citation type="journal article" date="2019" name="Int. J. Syst. Evol. Microbiol.">
        <title>The Global Catalogue of Microorganisms (GCM) 10K type strain sequencing project: providing services to taxonomists for standard genome sequencing and annotation.</title>
        <authorList>
            <consortium name="The Broad Institute Genomics Platform"/>
            <consortium name="The Broad Institute Genome Sequencing Center for Infectious Disease"/>
            <person name="Wu L."/>
            <person name="Ma J."/>
        </authorList>
    </citation>
    <scope>NUCLEOTIDE SEQUENCE [LARGE SCALE GENOMIC DNA]</scope>
    <source>
        <strain evidence="3">JCM 17130</strain>
    </source>
</reference>
<organism evidence="2 3">
    <name type="scientific">Georgenia deserti</name>
    <dbReference type="NCBI Taxonomy" id="2093781"/>
    <lineage>
        <taxon>Bacteria</taxon>
        <taxon>Bacillati</taxon>
        <taxon>Actinomycetota</taxon>
        <taxon>Actinomycetes</taxon>
        <taxon>Micrococcales</taxon>
        <taxon>Bogoriellaceae</taxon>
        <taxon>Georgenia</taxon>
    </lineage>
</organism>
<dbReference type="InterPro" id="IPR019675">
    <property type="entry name" value="DUF2550"/>
</dbReference>
<gene>
    <name evidence="2" type="ORF">ACFSE6_03230</name>
</gene>
<comment type="caution">
    <text evidence="2">The sequence shown here is derived from an EMBL/GenBank/DDBJ whole genome shotgun (WGS) entry which is preliminary data.</text>
</comment>
<keyword evidence="1" id="KW-0472">Membrane</keyword>
<dbReference type="EMBL" id="JBHUEE010000001">
    <property type="protein sequence ID" value="MFD1716833.1"/>
    <property type="molecule type" value="Genomic_DNA"/>
</dbReference>
<name>A0ABW4L1W7_9MICO</name>
<keyword evidence="1" id="KW-0812">Transmembrane</keyword>
<evidence type="ECO:0000256" key="1">
    <source>
        <dbReference type="SAM" id="Phobius"/>
    </source>
</evidence>
<dbReference type="RefSeq" id="WP_388002253.1">
    <property type="nucleotide sequence ID" value="NZ_JBHUEE010000001.1"/>
</dbReference>
<protein>
    <submittedName>
        <fullName evidence="2">DUF2550 family protein</fullName>
    </submittedName>
</protein>
<dbReference type="Proteomes" id="UP001597277">
    <property type="component" value="Unassembled WGS sequence"/>
</dbReference>
<keyword evidence="3" id="KW-1185">Reference proteome</keyword>
<sequence length="135" mass="14764">MTTAGIAWLGVAAVAAVVLVLAVLFAVRVQRLDRRVGSFECAVRCEGRDWRGGIAVYGVGRVQWYRLASLSLLPTRTFQRDQLELFQRVGGADGEFVEVTCRYDGEDLALAMPRESLAGLVSWLEAAPPRGEPLV</sequence>
<evidence type="ECO:0000313" key="2">
    <source>
        <dbReference type="EMBL" id="MFD1716833.1"/>
    </source>
</evidence>
<feature type="transmembrane region" description="Helical" evidence="1">
    <location>
        <begin position="6"/>
        <end position="27"/>
    </location>
</feature>
<evidence type="ECO:0000313" key="3">
    <source>
        <dbReference type="Proteomes" id="UP001597277"/>
    </source>
</evidence>
<proteinExistence type="predicted"/>
<keyword evidence="1" id="KW-1133">Transmembrane helix</keyword>
<dbReference type="Pfam" id="PF10739">
    <property type="entry name" value="DUF2550"/>
    <property type="match status" value="1"/>
</dbReference>
<accession>A0ABW4L1W7</accession>